<evidence type="ECO:0000256" key="6">
    <source>
        <dbReference type="SAM" id="Phobius"/>
    </source>
</evidence>
<sequence>MERNGSVQAWLETAGAQIRWRRARRALLRELEDHIADQARDFEALGDGAGAAAERAVAEMGDPTEVGKELDRLHRPRTNWSLLIAVLAVLGLGIAAMTLCLDGEYLLRRQLVAMGVGLAAMAALWGADYSFFLRRLWLWGAPLLAFCVLTLCFPLWRGAVTPGRLSAFLGRGTFYVYLFLPLLYTALVCRLRGRGRLTAALASLLIVPLALLPMSRPDFSTALICGASMLAVLTAAAWAGWFQGGRTACLACAWGPVLGTAAAVLLRYGQYLVSRLTPIFRPEADPLGKGWQALLVRGALERMPLLGGTALTQTEAQFFHPQGWSNGFDLLWLAARWGTWVLLAAGMLLAVLALWAALRVRKLKSGTGKLLCWACTSILLVQGAGYLSTNLGWRLFGAEAFPLLTYGPGYLLADLVLVGIVLSVFRMDALVRDGAAERRTKAAMPGEVIIPLPFDRGKIRIERLK</sequence>
<dbReference type="InterPro" id="IPR047928">
    <property type="entry name" value="Perm_prefix_1"/>
</dbReference>
<evidence type="ECO:0000256" key="4">
    <source>
        <dbReference type="ARBA" id="ARBA00022989"/>
    </source>
</evidence>
<reference evidence="7" key="1">
    <citation type="submission" date="2020-08" db="EMBL/GenBank/DDBJ databases">
        <title>Genome public.</title>
        <authorList>
            <person name="Liu C."/>
            <person name="Sun Q."/>
        </authorList>
    </citation>
    <scope>NUCLEOTIDE SEQUENCE</scope>
    <source>
        <strain evidence="7">NSJ-52</strain>
    </source>
</reference>
<comment type="caution">
    <text evidence="7">The sequence shown here is derived from an EMBL/GenBank/DDBJ whole genome shotgun (WGS) entry which is preliminary data.</text>
</comment>
<dbReference type="GO" id="GO:0016020">
    <property type="term" value="C:membrane"/>
    <property type="evidence" value="ECO:0007669"/>
    <property type="project" value="UniProtKB-SubCell"/>
</dbReference>
<protein>
    <submittedName>
        <fullName evidence="7">FtsW/RodA/SpoVE family cell cycle protein</fullName>
    </submittedName>
</protein>
<keyword evidence="2 6" id="KW-0812">Transmembrane</keyword>
<dbReference type="EMBL" id="JACOPQ010000001">
    <property type="protein sequence ID" value="MBC5735424.1"/>
    <property type="molecule type" value="Genomic_DNA"/>
</dbReference>
<feature type="transmembrane region" description="Helical" evidence="6">
    <location>
        <begin position="370"/>
        <end position="389"/>
    </location>
</feature>
<keyword evidence="3" id="KW-0133">Cell shape</keyword>
<dbReference type="GO" id="GO:0008360">
    <property type="term" value="P:regulation of cell shape"/>
    <property type="evidence" value="ECO:0007669"/>
    <property type="project" value="UniProtKB-KW"/>
</dbReference>
<dbReference type="Pfam" id="PF01098">
    <property type="entry name" value="FTSW_RODA_SPOVE"/>
    <property type="match status" value="1"/>
</dbReference>
<evidence type="ECO:0000256" key="1">
    <source>
        <dbReference type="ARBA" id="ARBA00004141"/>
    </source>
</evidence>
<organism evidence="7 8">
    <name type="scientific">Lawsonibacter faecis</name>
    <dbReference type="NCBI Taxonomy" id="2763052"/>
    <lineage>
        <taxon>Bacteria</taxon>
        <taxon>Bacillati</taxon>
        <taxon>Bacillota</taxon>
        <taxon>Clostridia</taxon>
        <taxon>Eubacteriales</taxon>
        <taxon>Oscillospiraceae</taxon>
        <taxon>Lawsonibacter</taxon>
    </lineage>
</organism>
<feature type="transmembrane region" description="Helical" evidence="6">
    <location>
        <begin position="221"/>
        <end position="241"/>
    </location>
</feature>
<feature type="transmembrane region" description="Helical" evidence="6">
    <location>
        <begin position="196"/>
        <end position="215"/>
    </location>
</feature>
<dbReference type="NCBIfam" id="NF038403">
    <property type="entry name" value="perm_prefix_1"/>
    <property type="match status" value="1"/>
</dbReference>
<evidence type="ECO:0000313" key="7">
    <source>
        <dbReference type="EMBL" id="MBC5735424.1"/>
    </source>
</evidence>
<proteinExistence type="predicted"/>
<feature type="transmembrane region" description="Helical" evidence="6">
    <location>
        <begin position="409"/>
        <end position="431"/>
    </location>
</feature>
<dbReference type="InterPro" id="IPR001182">
    <property type="entry name" value="FtsW/RodA"/>
</dbReference>
<evidence type="ECO:0000256" key="5">
    <source>
        <dbReference type="ARBA" id="ARBA00023136"/>
    </source>
</evidence>
<comment type="subcellular location">
    <subcellularLocation>
        <location evidence="1">Membrane</location>
        <topology evidence="1">Multi-pass membrane protein</topology>
    </subcellularLocation>
</comment>
<gene>
    <name evidence="7" type="ORF">H8S62_00180</name>
</gene>
<keyword evidence="4 6" id="KW-1133">Transmembrane helix</keyword>
<feature type="transmembrane region" description="Helical" evidence="6">
    <location>
        <begin position="111"/>
        <end position="129"/>
    </location>
</feature>
<keyword evidence="8" id="KW-1185">Reference proteome</keyword>
<accession>A0A8J6MBQ0</accession>
<dbReference type="RefSeq" id="WP_186918122.1">
    <property type="nucleotide sequence ID" value="NZ_JACOPQ010000001.1"/>
</dbReference>
<evidence type="ECO:0000313" key="8">
    <source>
        <dbReference type="Proteomes" id="UP000607645"/>
    </source>
</evidence>
<dbReference type="Proteomes" id="UP000607645">
    <property type="component" value="Unassembled WGS sequence"/>
</dbReference>
<name>A0A8J6MBQ0_9FIRM</name>
<dbReference type="GO" id="GO:0051301">
    <property type="term" value="P:cell division"/>
    <property type="evidence" value="ECO:0007669"/>
    <property type="project" value="InterPro"/>
</dbReference>
<feature type="transmembrane region" description="Helical" evidence="6">
    <location>
        <begin position="80"/>
        <end position="99"/>
    </location>
</feature>
<feature type="transmembrane region" description="Helical" evidence="6">
    <location>
        <begin position="168"/>
        <end position="189"/>
    </location>
</feature>
<feature type="transmembrane region" description="Helical" evidence="6">
    <location>
        <begin position="136"/>
        <end position="156"/>
    </location>
</feature>
<evidence type="ECO:0000256" key="2">
    <source>
        <dbReference type="ARBA" id="ARBA00022692"/>
    </source>
</evidence>
<keyword evidence="5 6" id="KW-0472">Membrane</keyword>
<feature type="transmembrane region" description="Helical" evidence="6">
    <location>
        <begin position="337"/>
        <end position="358"/>
    </location>
</feature>
<feature type="transmembrane region" description="Helical" evidence="6">
    <location>
        <begin position="248"/>
        <end position="268"/>
    </location>
</feature>
<evidence type="ECO:0000256" key="3">
    <source>
        <dbReference type="ARBA" id="ARBA00022960"/>
    </source>
</evidence>
<dbReference type="AlphaFoldDB" id="A0A8J6MBQ0"/>